<protein>
    <recommendedName>
        <fullName evidence="3">Bacteriocin</fullName>
    </recommendedName>
</protein>
<comment type="caution">
    <text evidence="1">The sequence shown here is derived from an EMBL/GenBank/DDBJ whole genome shotgun (WGS) entry which is preliminary data.</text>
</comment>
<dbReference type="AlphaFoldDB" id="A0A511NML9"/>
<dbReference type="STRING" id="1218108.GCA_000382425_00870"/>
<dbReference type="InterPro" id="IPR010133">
    <property type="entry name" value="Bacteriocin_signal_seq"/>
</dbReference>
<evidence type="ECO:0000313" key="2">
    <source>
        <dbReference type="Proteomes" id="UP000321245"/>
    </source>
</evidence>
<dbReference type="NCBIfam" id="TIGR01847">
    <property type="entry name" value="bacteriocin_sig"/>
    <property type="match status" value="1"/>
</dbReference>
<keyword evidence="2" id="KW-1185">Reference proteome</keyword>
<proteinExistence type="predicted"/>
<dbReference type="RefSeq" id="WP_019974376.1">
    <property type="nucleotide sequence ID" value="NZ_BJXC01000043.1"/>
</dbReference>
<sequence length="51" mass="5713">MNLENFKELNISELREIEGGGRIGAIVKGAKKLWRAAKSHVDDFIDGWNEG</sequence>
<dbReference type="Proteomes" id="UP000321245">
    <property type="component" value="Unassembled WGS sequence"/>
</dbReference>
<reference evidence="1 2" key="1">
    <citation type="submission" date="2019-07" db="EMBL/GenBank/DDBJ databases">
        <title>Whole genome shotgun sequence of Empedobacter brevis NBRC 14943.</title>
        <authorList>
            <person name="Hosoyama A."/>
            <person name="Uohara A."/>
            <person name="Ohji S."/>
            <person name="Ichikawa N."/>
        </authorList>
    </citation>
    <scope>NUCLEOTIDE SEQUENCE [LARGE SCALE GENOMIC DNA]</scope>
    <source>
        <strain evidence="1 2">NBRC 14943</strain>
    </source>
</reference>
<gene>
    <name evidence="1" type="ORF">EB1_34980</name>
</gene>
<accession>A0A511NML9</accession>
<name>A0A511NML9_9FLAO</name>
<organism evidence="1 2">
    <name type="scientific">Empedobacter brevis NBRC 14943 = ATCC 43319</name>
    <dbReference type="NCBI Taxonomy" id="1218108"/>
    <lineage>
        <taxon>Bacteria</taxon>
        <taxon>Pseudomonadati</taxon>
        <taxon>Bacteroidota</taxon>
        <taxon>Flavobacteriia</taxon>
        <taxon>Flavobacteriales</taxon>
        <taxon>Weeksellaceae</taxon>
        <taxon>Empedobacter</taxon>
    </lineage>
</organism>
<evidence type="ECO:0008006" key="3">
    <source>
        <dbReference type="Google" id="ProtNLM"/>
    </source>
</evidence>
<evidence type="ECO:0000313" key="1">
    <source>
        <dbReference type="EMBL" id="GEM53708.1"/>
    </source>
</evidence>
<dbReference type="EMBL" id="BJXC01000043">
    <property type="protein sequence ID" value="GEM53708.1"/>
    <property type="molecule type" value="Genomic_DNA"/>
</dbReference>
<dbReference type="GeneID" id="84651823"/>